<feature type="region of interest" description="Disordered" evidence="1">
    <location>
        <begin position="212"/>
        <end position="308"/>
    </location>
</feature>
<feature type="domain" description="TACO1/YebC-like second and third" evidence="2">
    <location>
        <begin position="577"/>
        <end position="701"/>
    </location>
</feature>
<feature type="compositionally biased region" description="Pro residues" evidence="1">
    <location>
        <begin position="468"/>
        <end position="479"/>
    </location>
</feature>
<dbReference type="Gene3D" id="3.40.50.1010">
    <property type="entry name" value="5'-nuclease"/>
    <property type="match status" value="1"/>
</dbReference>
<proteinExistence type="predicted"/>
<dbReference type="InterPro" id="IPR024768">
    <property type="entry name" value="Marf1"/>
</dbReference>
<dbReference type="PANTHER" id="PTHR14379:SF3">
    <property type="entry name" value="MEIOSIS REGULATOR AND MRNA STABILITY FACTOR 1"/>
    <property type="match status" value="1"/>
</dbReference>
<dbReference type="GO" id="GO:0010468">
    <property type="term" value="P:regulation of gene expression"/>
    <property type="evidence" value="ECO:0007669"/>
    <property type="project" value="InterPro"/>
</dbReference>
<feature type="domain" description="NYN" evidence="3">
    <location>
        <begin position="76"/>
        <end position="197"/>
    </location>
</feature>
<feature type="compositionally biased region" description="Low complexity" evidence="1">
    <location>
        <begin position="212"/>
        <end position="230"/>
    </location>
</feature>
<feature type="region of interest" description="Disordered" evidence="1">
    <location>
        <begin position="364"/>
        <end position="386"/>
    </location>
</feature>
<protein>
    <submittedName>
        <fullName evidence="4">NYN domain-containing protein</fullName>
    </submittedName>
</protein>
<evidence type="ECO:0000256" key="1">
    <source>
        <dbReference type="SAM" id="MobiDB-lite"/>
    </source>
</evidence>
<dbReference type="CDD" id="cd10910">
    <property type="entry name" value="PIN_limkain_b1_N_like"/>
    <property type="match status" value="1"/>
</dbReference>
<name>A0A8H6WPY8_MYCCL</name>
<feature type="region of interest" description="Disordered" evidence="1">
    <location>
        <begin position="468"/>
        <end position="497"/>
    </location>
</feature>
<reference evidence="4" key="1">
    <citation type="submission" date="2020-05" db="EMBL/GenBank/DDBJ databases">
        <title>Mycena genomes resolve the evolution of fungal bioluminescence.</title>
        <authorList>
            <person name="Tsai I.J."/>
        </authorList>
    </citation>
    <scope>NUCLEOTIDE SEQUENCE</scope>
    <source>
        <strain evidence="4">110903Hualien_Pintung</strain>
    </source>
</reference>
<dbReference type="InterPro" id="IPR048300">
    <property type="entry name" value="TACO1_YebC-like_2nd/3rd_dom"/>
</dbReference>
<evidence type="ECO:0000259" key="3">
    <source>
        <dbReference type="Pfam" id="PF01936"/>
    </source>
</evidence>
<evidence type="ECO:0000259" key="2">
    <source>
        <dbReference type="Pfam" id="PF01709"/>
    </source>
</evidence>
<evidence type="ECO:0000313" key="5">
    <source>
        <dbReference type="Proteomes" id="UP000613580"/>
    </source>
</evidence>
<gene>
    <name evidence="4" type="ORF">HMN09_00059600</name>
</gene>
<dbReference type="Pfam" id="PF01936">
    <property type="entry name" value="NYN"/>
    <property type="match status" value="1"/>
</dbReference>
<dbReference type="OrthoDB" id="549353at2759"/>
<dbReference type="InterPro" id="IPR026564">
    <property type="entry name" value="Transcrip_reg_TACO1-like_dom3"/>
</dbReference>
<dbReference type="Proteomes" id="UP000613580">
    <property type="component" value="Unassembled WGS sequence"/>
</dbReference>
<dbReference type="Pfam" id="PF01709">
    <property type="entry name" value="Transcrip_reg"/>
    <property type="match status" value="1"/>
</dbReference>
<dbReference type="PROSITE" id="PS51257">
    <property type="entry name" value="PROKAR_LIPOPROTEIN"/>
    <property type="match status" value="1"/>
</dbReference>
<comment type="caution">
    <text evidence="4">The sequence shown here is derived from an EMBL/GenBank/DDBJ whole genome shotgun (WGS) entry which is preliminary data.</text>
</comment>
<dbReference type="InterPro" id="IPR029072">
    <property type="entry name" value="YebC-like"/>
</dbReference>
<dbReference type="GO" id="GO:1905762">
    <property type="term" value="F:CCR4-NOT complex binding"/>
    <property type="evidence" value="ECO:0007669"/>
    <property type="project" value="TreeGrafter"/>
</dbReference>
<dbReference type="PANTHER" id="PTHR14379">
    <property type="entry name" value="LIMKAIN B LKAP"/>
    <property type="match status" value="1"/>
</dbReference>
<dbReference type="AlphaFoldDB" id="A0A8H6WPY8"/>
<dbReference type="EMBL" id="JACAZE010000001">
    <property type="protein sequence ID" value="KAF7322803.1"/>
    <property type="molecule type" value="Genomic_DNA"/>
</dbReference>
<dbReference type="SUPFAM" id="SSF75625">
    <property type="entry name" value="YebC-like"/>
    <property type="match status" value="1"/>
</dbReference>
<feature type="compositionally biased region" description="Polar residues" evidence="1">
    <location>
        <begin position="250"/>
        <end position="262"/>
    </location>
</feature>
<dbReference type="Gene3D" id="3.30.70.980">
    <property type="match status" value="2"/>
</dbReference>
<evidence type="ECO:0000313" key="4">
    <source>
        <dbReference type="EMBL" id="KAF7322803.1"/>
    </source>
</evidence>
<organism evidence="4 5">
    <name type="scientific">Mycena chlorophos</name>
    <name type="common">Agaric fungus</name>
    <name type="synonym">Agaricus chlorophos</name>
    <dbReference type="NCBI Taxonomy" id="658473"/>
    <lineage>
        <taxon>Eukaryota</taxon>
        <taxon>Fungi</taxon>
        <taxon>Dikarya</taxon>
        <taxon>Basidiomycota</taxon>
        <taxon>Agaricomycotina</taxon>
        <taxon>Agaricomycetes</taxon>
        <taxon>Agaricomycetidae</taxon>
        <taxon>Agaricales</taxon>
        <taxon>Marasmiineae</taxon>
        <taxon>Mycenaceae</taxon>
        <taxon>Mycena</taxon>
    </lineage>
</organism>
<accession>A0A8H6WPY8</accession>
<dbReference type="GO" id="GO:0005777">
    <property type="term" value="C:peroxisome"/>
    <property type="evidence" value="ECO:0007669"/>
    <property type="project" value="InterPro"/>
</dbReference>
<dbReference type="InterPro" id="IPR021139">
    <property type="entry name" value="NYN"/>
</dbReference>
<dbReference type="GO" id="GO:0004540">
    <property type="term" value="F:RNA nuclease activity"/>
    <property type="evidence" value="ECO:0007669"/>
    <property type="project" value="InterPro"/>
</dbReference>
<keyword evidence="5" id="KW-1185">Reference proteome</keyword>
<sequence length="707" mass="76857">MIYIEKLRVRPKKYQPYNMCGPQLAAMLGCWAATSDVQNHTACKEAAEVLFHCMRTTPLPKKSHKPTINYHLARLENCHASATISGYQVASNIRNVAHRFGKIVCFKAYLEVSDTTSRTMALRSELQSSGVSLTDCQHHGRRAMLMVDMLVHAMDHPHTTFILISGDREFSYAVSILRLRKYQVFVISVSAHASLTSQASAWLDWNKHIMGSPPTESSSSTASSPTTRPPELNGVASSPQLTSFDPFRSASPTVRPSRTVFGSPTPRSPQLDAAPSYRTDISRASDADPMTSPQGQDLQPPPRPASTPAVVAVDYETPKPDPGVYRAQSFNAPMSAPAPTSFFPPPPEFPSVVVEEWTPKTFHTSMLNSPSPPPQPIPSTSTNTSVANPVSTRSMFEPLLAVLESHKLNGYPRPLLTIVGQELAKSVYERAGAQSFAQYTTLAEQSGFVEMGGANGYAWIALRPQTQPVPTPAPTPSPAAPVAGPSSSKTSPAKIQSGTIVKGTVPPTFQPLVDALLKLRARGLVKPLRSQIGAEIVNAPAVYAAAGVKQFRNYTALAEQARIVQMGGSQGEEWIALHSMGFMFDRVGSVTVIIDKTDDELGLISLIDYATDNGAEDYSEQDAESEIQIQFTCRPETLGKLTSALENSSGLCRAVLGSELVFVPTGVDHSDVNEDEELVENLVDLQQELDENEDVRRVWSTWTPPEE</sequence>